<dbReference type="GO" id="GO:0008009">
    <property type="term" value="F:chemokine activity"/>
    <property type="evidence" value="ECO:0007669"/>
    <property type="project" value="InterPro"/>
</dbReference>
<dbReference type="InterPro" id="IPR039809">
    <property type="entry name" value="Chemokine_b/g/d"/>
</dbReference>
<gene>
    <name evidence="10" type="primary">LOC103742470</name>
</gene>
<evidence type="ECO:0000259" key="9">
    <source>
        <dbReference type="SMART" id="SM00199"/>
    </source>
</evidence>
<feature type="signal peptide" evidence="8">
    <location>
        <begin position="1"/>
        <end position="27"/>
    </location>
</feature>
<dbReference type="Proteomes" id="UP000694381">
    <property type="component" value="Unassembled WGS sequence"/>
</dbReference>
<sequence length="100" mass="10717">MVRAAGVPLLRSALLLLLLLATSQTTGAPVAAELRCQCLQTVQGIQLKSLQSVRMTPPGAHCSQTEVIATLKDGREVCLDPEAPMVQKIIQRILSKNKAN</sequence>
<keyword evidence="7" id="KW-0395">Inflammatory response</keyword>
<comment type="subcellular location">
    <subcellularLocation>
        <location evidence="1 8">Secreted</location>
    </subcellularLocation>
</comment>
<dbReference type="GeneID" id="103742470"/>
<proteinExistence type="inferred from homology"/>
<dbReference type="AlphaFoldDB" id="A0A8C6WAM0"/>
<dbReference type="FunFam" id="2.40.50.40:FF:000004">
    <property type="entry name" value="C-X-C motif chemokine"/>
    <property type="match status" value="1"/>
</dbReference>
<keyword evidence="4 8" id="KW-0964">Secreted</keyword>
<evidence type="ECO:0000256" key="2">
    <source>
        <dbReference type="ARBA" id="ARBA00010665"/>
    </source>
</evidence>
<dbReference type="RefSeq" id="XP_029424399.1">
    <property type="nucleotide sequence ID" value="XM_029568539.1"/>
</dbReference>
<evidence type="ECO:0000313" key="10">
    <source>
        <dbReference type="Ensembl" id="ENSNGAP00000020141.1"/>
    </source>
</evidence>
<reference evidence="10" key="2">
    <citation type="submission" date="2025-09" db="UniProtKB">
        <authorList>
            <consortium name="Ensembl"/>
        </authorList>
    </citation>
    <scope>IDENTIFICATION</scope>
</reference>
<evidence type="ECO:0000256" key="5">
    <source>
        <dbReference type="ARBA" id="ARBA00023030"/>
    </source>
</evidence>
<dbReference type="PANTHER" id="PTHR12015:SF192">
    <property type="entry name" value="GROWTH-REGULATED ALPHA PROTEIN"/>
    <property type="match status" value="1"/>
</dbReference>
<evidence type="ECO:0000313" key="11">
    <source>
        <dbReference type="Proteomes" id="UP000694381"/>
    </source>
</evidence>
<evidence type="ECO:0000256" key="4">
    <source>
        <dbReference type="ARBA" id="ARBA00022525"/>
    </source>
</evidence>
<dbReference type="InterPro" id="IPR033899">
    <property type="entry name" value="CXC_Chemokine_domain"/>
</dbReference>
<dbReference type="PROSITE" id="PS00471">
    <property type="entry name" value="SMALL_CYTOKINES_CXC"/>
    <property type="match status" value="1"/>
</dbReference>
<evidence type="ECO:0000256" key="6">
    <source>
        <dbReference type="ARBA" id="ARBA00023157"/>
    </source>
</evidence>
<dbReference type="Gene3D" id="2.40.50.40">
    <property type="match status" value="1"/>
</dbReference>
<comment type="similarity">
    <text evidence="2 8">Belongs to the intercrine alpha (chemokine CxC) family.</text>
</comment>
<feature type="domain" description="Chemokine interleukin-8-like" evidence="9">
    <location>
        <begin position="33"/>
        <end position="93"/>
    </location>
</feature>
<dbReference type="GO" id="GO:0006954">
    <property type="term" value="P:inflammatory response"/>
    <property type="evidence" value="ECO:0007669"/>
    <property type="project" value="UniProtKB-KW"/>
</dbReference>
<dbReference type="SMART" id="SM00199">
    <property type="entry name" value="SCY"/>
    <property type="match status" value="1"/>
</dbReference>
<dbReference type="OrthoDB" id="8872899at2759"/>
<accession>A0A8C6WAM0</accession>
<dbReference type="InterPro" id="IPR036048">
    <property type="entry name" value="Interleukin_8-like_sf"/>
</dbReference>
<keyword evidence="8" id="KW-0145">Chemotaxis</keyword>
<keyword evidence="6" id="KW-1015">Disulfide bond</keyword>
<dbReference type="GO" id="GO:0005615">
    <property type="term" value="C:extracellular space"/>
    <property type="evidence" value="ECO:0007669"/>
    <property type="project" value="UniProtKB-UniRule"/>
</dbReference>
<evidence type="ECO:0000256" key="7">
    <source>
        <dbReference type="ARBA" id="ARBA00023198"/>
    </source>
</evidence>
<dbReference type="InterPro" id="IPR001089">
    <property type="entry name" value="Chemokine_CXC"/>
</dbReference>
<dbReference type="InterPro" id="IPR018048">
    <property type="entry name" value="Chemokine_CXC_CS"/>
</dbReference>
<feature type="chain" id="PRO_5034370901" description="C-X-C motif chemokine" evidence="8">
    <location>
        <begin position="28"/>
        <end position="100"/>
    </location>
</feature>
<evidence type="ECO:0000256" key="1">
    <source>
        <dbReference type="ARBA" id="ARBA00004613"/>
    </source>
</evidence>
<protein>
    <recommendedName>
        <fullName evidence="8">C-X-C motif chemokine</fullName>
    </recommendedName>
</protein>
<keyword evidence="3 8" id="KW-0202">Cytokine</keyword>
<keyword evidence="5" id="KW-0339">Growth factor</keyword>
<keyword evidence="8" id="KW-0732">Signal</keyword>
<evidence type="ECO:0000256" key="3">
    <source>
        <dbReference type="ARBA" id="ARBA00022514"/>
    </source>
</evidence>
<dbReference type="PANTHER" id="PTHR12015">
    <property type="entry name" value="SMALL INDUCIBLE CYTOKINE A"/>
    <property type="match status" value="1"/>
</dbReference>
<organism evidence="10 11">
    <name type="scientific">Nannospalax galili</name>
    <name type="common">Northern Israeli blind subterranean mole rat</name>
    <name type="synonym">Spalax galili</name>
    <dbReference type="NCBI Taxonomy" id="1026970"/>
    <lineage>
        <taxon>Eukaryota</taxon>
        <taxon>Metazoa</taxon>
        <taxon>Chordata</taxon>
        <taxon>Craniata</taxon>
        <taxon>Vertebrata</taxon>
        <taxon>Euteleostomi</taxon>
        <taxon>Mammalia</taxon>
        <taxon>Eutheria</taxon>
        <taxon>Euarchontoglires</taxon>
        <taxon>Glires</taxon>
        <taxon>Rodentia</taxon>
        <taxon>Myomorpha</taxon>
        <taxon>Muroidea</taxon>
        <taxon>Spalacidae</taxon>
        <taxon>Spalacinae</taxon>
        <taxon>Nannospalax</taxon>
    </lineage>
</organism>
<name>A0A8C6WAM0_NANGA</name>
<dbReference type="PRINTS" id="PR00436">
    <property type="entry name" value="INTERLEUKIN8"/>
</dbReference>
<evidence type="ECO:0000256" key="8">
    <source>
        <dbReference type="RuleBase" id="RU361149"/>
    </source>
</evidence>
<dbReference type="CDD" id="cd00273">
    <property type="entry name" value="Chemokine_CXC"/>
    <property type="match status" value="1"/>
</dbReference>
<keyword evidence="11" id="KW-1185">Reference proteome</keyword>
<dbReference type="GO" id="GO:0006955">
    <property type="term" value="P:immune response"/>
    <property type="evidence" value="ECO:0007669"/>
    <property type="project" value="InterPro"/>
</dbReference>
<reference evidence="10" key="1">
    <citation type="submission" date="2025-08" db="UniProtKB">
        <authorList>
            <consortium name="Ensembl"/>
        </authorList>
    </citation>
    <scope>IDENTIFICATION</scope>
</reference>
<dbReference type="GeneTree" id="ENSGT00940000155233"/>
<dbReference type="Ensembl" id="ENSNGAT00000025808.1">
    <property type="protein sequence ID" value="ENSNGAP00000020141.1"/>
    <property type="gene ID" value="ENSNGAG00000019728.1"/>
</dbReference>
<dbReference type="GO" id="GO:0008083">
    <property type="term" value="F:growth factor activity"/>
    <property type="evidence" value="ECO:0007669"/>
    <property type="project" value="UniProtKB-KW"/>
</dbReference>
<dbReference type="PRINTS" id="PR00437">
    <property type="entry name" value="SMALLCYTKCXC"/>
</dbReference>
<dbReference type="OMA" id="NGREACL"/>
<dbReference type="SUPFAM" id="SSF54117">
    <property type="entry name" value="Interleukin 8-like chemokines"/>
    <property type="match status" value="1"/>
</dbReference>
<dbReference type="InterPro" id="IPR001811">
    <property type="entry name" value="Chemokine_IL8-like_dom"/>
</dbReference>
<dbReference type="Pfam" id="PF00048">
    <property type="entry name" value="IL8"/>
    <property type="match status" value="1"/>
</dbReference>